<gene>
    <name evidence="2" type="ORF">ASPVEDRAFT_26399</name>
</gene>
<proteinExistence type="predicted"/>
<dbReference type="EMBL" id="KV878127">
    <property type="protein sequence ID" value="OJI99610.1"/>
    <property type="molecule type" value="Genomic_DNA"/>
</dbReference>
<sequence length="127" mass="14173">MQLKYLLLALSANSVLASLESFTLNDGSIIEADTERIVDALHPDSDDKARSLNTRTDENQLFKRDCLDPEYPTICQGGNWCCRPNNICCEGRSCVNPATQNCCLYGYYCNKPYQCVKRPDGSIGCYA</sequence>
<keyword evidence="1" id="KW-0732">Signal</keyword>
<dbReference type="RefSeq" id="XP_040665373.1">
    <property type="nucleotide sequence ID" value="XM_040809901.1"/>
</dbReference>
<dbReference type="VEuPathDB" id="FungiDB:ASPVEDRAFT_26399"/>
<dbReference type="Proteomes" id="UP000184073">
    <property type="component" value="Unassembled WGS sequence"/>
</dbReference>
<accession>A0A1L9PDL9</accession>
<organism evidence="2 3">
    <name type="scientific">Aspergillus versicolor CBS 583.65</name>
    <dbReference type="NCBI Taxonomy" id="1036611"/>
    <lineage>
        <taxon>Eukaryota</taxon>
        <taxon>Fungi</taxon>
        <taxon>Dikarya</taxon>
        <taxon>Ascomycota</taxon>
        <taxon>Pezizomycotina</taxon>
        <taxon>Eurotiomycetes</taxon>
        <taxon>Eurotiomycetidae</taxon>
        <taxon>Eurotiales</taxon>
        <taxon>Aspergillaceae</taxon>
        <taxon>Aspergillus</taxon>
        <taxon>Aspergillus subgen. Nidulantes</taxon>
    </lineage>
</organism>
<name>A0A1L9PDL9_ASPVE</name>
<evidence type="ECO:0000256" key="1">
    <source>
        <dbReference type="SAM" id="SignalP"/>
    </source>
</evidence>
<dbReference type="AlphaFoldDB" id="A0A1L9PDL9"/>
<dbReference type="OrthoDB" id="4474897at2759"/>
<keyword evidence="3" id="KW-1185">Reference proteome</keyword>
<protein>
    <recommendedName>
        <fullName evidence="4">Granulins domain-containing protein</fullName>
    </recommendedName>
</protein>
<reference evidence="3" key="1">
    <citation type="journal article" date="2017" name="Genome Biol.">
        <title>Comparative genomics reveals high biological diversity and specific adaptations in the industrially and medically important fungal genus Aspergillus.</title>
        <authorList>
            <person name="de Vries R.P."/>
            <person name="Riley R."/>
            <person name="Wiebenga A."/>
            <person name="Aguilar-Osorio G."/>
            <person name="Amillis S."/>
            <person name="Uchima C.A."/>
            <person name="Anderluh G."/>
            <person name="Asadollahi M."/>
            <person name="Askin M."/>
            <person name="Barry K."/>
            <person name="Battaglia E."/>
            <person name="Bayram O."/>
            <person name="Benocci T."/>
            <person name="Braus-Stromeyer S.A."/>
            <person name="Caldana C."/>
            <person name="Canovas D."/>
            <person name="Cerqueira G.C."/>
            <person name="Chen F."/>
            <person name="Chen W."/>
            <person name="Choi C."/>
            <person name="Clum A."/>
            <person name="Dos Santos R.A."/>
            <person name="Damasio A.R."/>
            <person name="Diallinas G."/>
            <person name="Emri T."/>
            <person name="Fekete E."/>
            <person name="Flipphi M."/>
            <person name="Freyberg S."/>
            <person name="Gallo A."/>
            <person name="Gournas C."/>
            <person name="Habgood R."/>
            <person name="Hainaut M."/>
            <person name="Harispe M.L."/>
            <person name="Henrissat B."/>
            <person name="Hilden K.S."/>
            <person name="Hope R."/>
            <person name="Hossain A."/>
            <person name="Karabika E."/>
            <person name="Karaffa L."/>
            <person name="Karanyi Z."/>
            <person name="Krasevec N."/>
            <person name="Kuo A."/>
            <person name="Kusch H."/>
            <person name="LaButti K."/>
            <person name="Lagendijk E.L."/>
            <person name="Lapidus A."/>
            <person name="Levasseur A."/>
            <person name="Lindquist E."/>
            <person name="Lipzen A."/>
            <person name="Logrieco A.F."/>
            <person name="MacCabe A."/>
            <person name="Maekelae M.R."/>
            <person name="Malavazi I."/>
            <person name="Melin P."/>
            <person name="Meyer V."/>
            <person name="Mielnichuk N."/>
            <person name="Miskei M."/>
            <person name="Molnar A.P."/>
            <person name="Mule G."/>
            <person name="Ngan C.Y."/>
            <person name="Orejas M."/>
            <person name="Orosz E."/>
            <person name="Ouedraogo J.P."/>
            <person name="Overkamp K.M."/>
            <person name="Park H.-S."/>
            <person name="Perrone G."/>
            <person name="Piumi F."/>
            <person name="Punt P.J."/>
            <person name="Ram A.F."/>
            <person name="Ramon A."/>
            <person name="Rauscher S."/>
            <person name="Record E."/>
            <person name="Riano-Pachon D.M."/>
            <person name="Robert V."/>
            <person name="Roehrig J."/>
            <person name="Ruller R."/>
            <person name="Salamov A."/>
            <person name="Salih N.S."/>
            <person name="Samson R.A."/>
            <person name="Sandor E."/>
            <person name="Sanguinetti M."/>
            <person name="Schuetze T."/>
            <person name="Sepcic K."/>
            <person name="Shelest E."/>
            <person name="Sherlock G."/>
            <person name="Sophianopoulou V."/>
            <person name="Squina F.M."/>
            <person name="Sun H."/>
            <person name="Susca A."/>
            <person name="Todd R.B."/>
            <person name="Tsang A."/>
            <person name="Unkles S.E."/>
            <person name="van de Wiele N."/>
            <person name="van Rossen-Uffink D."/>
            <person name="Oliveira J.V."/>
            <person name="Vesth T.C."/>
            <person name="Visser J."/>
            <person name="Yu J.-H."/>
            <person name="Zhou M."/>
            <person name="Andersen M.R."/>
            <person name="Archer D.B."/>
            <person name="Baker S.E."/>
            <person name="Benoit I."/>
            <person name="Brakhage A.A."/>
            <person name="Braus G.H."/>
            <person name="Fischer R."/>
            <person name="Frisvad J.C."/>
            <person name="Goldman G.H."/>
            <person name="Houbraken J."/>
            <person name="Oakley B."/>
            <person name="Pocsi I."/>
            <person name="Scazzocchio C."/>
            <person name="Seiboth B."/>
            <person name="vanKuyk P.A."/>
            <person name="Wortman J."/>
            <person name="Dyer P.S."/>
            <person name="Grigoriev I.V."/>
        </authorList>
    </citation>
    <scope>NUCLEOTIDE SEQUENCE [LARGE SCALE GENOMIC DNA]</scope>
    <source>
        <strain evidence="3">CBS 583.65</strain>
    </source>
</reference>
<dbReference type="GeneID" id="63725412"/>
<evidence type="ECO:0008006" key="4">
    <source>
        <dbReference type="Google" id="ProtNLM"/>
    </source>
</evidence>
<evidence type="ECO:0000313" key="3">
    <source>
        <dbReference type="Proteomes" id="UP000184073"/>
    </source>
</evidence>
<feature type="signal peptide" evidence="1">
    <location>
        <begin position="1"/>
        <end position="17"/>
    </location>
</feature>
<feature type="chain" id="PRO_5013335867" description="Granulins domain-containing protein" evidence="1">
    <location>
        <begin position="18"/>
        <end position="127"/>
    </location>
</feature>
<evidence type="ECO:0000313" key="2">
    <source>
        <dbReference type="EMBL" id="OJI99610.1"/>
    </source>
</evidence>